<keyword evidence="3" id="KW-1185">Reference proteome</keyword>
<dbReference type="RefSeq" id="WP_345524092.1">
    <property type="nucleotide sequence ID" value="NZ_BAABKM010000005.1"/>
</dbReference>
<evidence type="ECO:0000313" key="2">
    <source>
        <dbReference type="EMBL" id="GAA4720542.1"/>
    </source>
</evidence>
<comment type="caution">
    <text evidence="2">The sequence shown here is derived from an EMBL/GenBank/DDBJ whole genome shotgun (WGS) entry which is preliminary data.</text>
</comment>
<protein>
    <submittedName>
        <fullName evidence="2">DUF3556 domain-containing protein</fullName>
    </submittedName>
</protein>
<evidence type="ECO:0000256" key="1">
    <source>
        <dbReference type="SAM" id="Phobius"/>
    </source>
</evidence>
<feature type="transmembrane region" description="Helical" evidence="1">
    <location>
        <begin position="346"/>
        <end position="367"/>
    </location>
</feature>
<organism evidence="2 3">
    <name type="scientific">Nocardioides conyzicola</name>
    <dbReference type="NCBI Taxonomy" id="1651781"/>
    <lineage>
        <taxon>Bacteria</taxon>
        <taxon>Bacillati</taxon>
        <taxon>Actinomycetota</taxon>
        <taxon>Actinomycetes</taxon>
        <taxon>Propionibacteriales</taxon>
        <taxon>Nocardioidaceae</taxon>
        <taxon>Nocardioides</taxon>
    </lineage>
</organism>
<feature type="transmembrane region" description="Helical" evidence="1">
    <location>
        <begin position="79"/>
        <end position="100"/>
    </location>
</feature>
<gene>
    <name evidence="2" type="ORF">GCM10023349_45870</name>
</gene>
<reference evidence="3" key="1">
    <citation type="journal article" date="2019" name="Int. J. Syst. Evol. Microbiol.">
        <title>The Global Catalogue of Microorganisms (GCM) 10K type strain sequencing project: providing services to taxonomists for standard genome sequencing and annotation.</title>
        <authorList>
            <consortium name="The Broad Institute Genomics Platform"/>
            <consortium name="The Broad Institute Genome Sequencing Center for Infectious Disease"/>
            <person name="Wu L."/>
            <person name="Ma J."/>
        </authorList>
    </citation>
    <scope>NUCLEOTIDE SEQUENCE [LARGE SCALE GENOMIC DNA]</scope>
    <source>
        <strain evidence="3">JCM 18531</strain>
    </source>
</reference>
<accession>A0ABP8Y3X5</accession>
<name>A0ABP8Y3X5_9ACTN</name>
<feature type="transmembrane region" description="Helical" evidence="1">
    <location>
        <begin position="140"/>
        <end position="160"/>
    </location>
</feature>
<dbReference type="EMBL" id="BAABKM010000005">
    <property type="protein sequence ID" value="GAA4720542.1"/>
    <property type="molecule type" value="Genomic_DNA"/>
</dbReference>
<dbReference type="Pfam" id="PF12077">
    <property type="entry name" value="DUF3556"/>
    <property type="match status" value="1"/>
</dbReference>
<keyword evidence="1" id="KW-0472">Membrane</keyword>
<keyword evidence="1" id="KW-0812">Transmembrane</keyword>
<feature type="transmembrane region" description="Helical" evidence="1">
    <location>
        <begin position="318"/>
        <end position="334"/>
    </location>
</feature>
<dbReference type="InterPro" id="IPR021941">
    <property type="entry name" value="DUF3556_TM"/>
</dbReference>
<feature type="transmembrane region" description="Helical" evidence="1">
    <location>
        <begin position="43"/>
        <end position="67"/>
    </location>
</feature>
<keyword evidence="1" id="KW-1133">Transmembrane helix</keyword>
<sequence length="563" mass="61810">MGFLQPNLPEVDDAWRAGTRAERMRPMARHVAEIGFGTPDVVFLVYLVKIGLYVAGGLAFALLTPGIDQVTAVGAFQKVVLWTLLFEVVGLGCGFGPLNLRMMPPLGSFLYWLRPGTIRLPPWPGRVPLTRGTRRTPVDVALYAALLLTTLWALVSPGPVVERERVAAMLVVLAVVGLRDKTIFLAARSEVYAALAVTFLLTGADVVVAAKLVMLAIWWGAATSKLNRHFPFVVQAMMSNSPVLRSKRLKHLFHRDFPDDLRPSRVAATLAHVGTAVEYSAPLVLFVSHGGWVTAVAATVMICFHLQILTSFPMGVPLEWNVFMIYGILTLFVHDAGVGVGDVTTWWPIVLLMTVVVGTVVVGNLAPRLVSFLPGMRYYAGNWDTSYWCFTEAGLARLDAGTVKASLLPHQQLEKIYGPEEAEIPQFIGYAFRAMHSHGRALFSLIPRAIGSRPESDYRVIEGELVAGAVLGWNFGDGHLHDEQLIAALQERCGFEDGDVRVVLLEAQPIHRQRQQYRLVDAAMGELERGYVLVADMCERQPCDTDLPVHVTSGLRRTAESGA</sequence>
<evidence type="ECO:0000313" key="3">
    <source>
        <dbReference type="Proteomes" id="UP001499974"/>
    </source>
</evidence>
<feature type="transmembrane region" description="Helical" evidence="1">
    <location>
        <begin position="194"/>
        <end position="221"/>
    </location>
</feature>
<proteinExistence type="predicted"/>
<dbReference type="Proteomes" id="UP001499974">
    <property type="component" value="Unassembled WGS sequence"/>
</dbReference>
<feature type="transmembrane region" description="Helical" evidence="1">
    <location>
        <begin position="283"/>
        <end position="306"/>
    </location>
</feature>